<protein>
    <submittedName>
        <fullName evidence="2">Uncharacterized protein</fullName>
    </submittedName>
</protein>
<feature type="compositionally biased region" description="Basic and acidic residues" evidence="1">
    <location>
        <begin position="659"/>
        <end position="669"/>
    </location>
</feature>
<gene>
    <name evidence="2" type="ORF">R3P38DRAFT_2810047</name>
</gene>
<feature type="compositionally biased region" description="Basic and acidic residues" evidence="1">
    <location>
        <begin position="190"/>
        <end position="201"/>
    </location>
</feature>
<reference evidence="2 3" key="1">
    <citation type="journal article" date="2024" name="J Genomics">
        <title>Draft genome sequencing and assembly of Favolaschia claudopus CIRM-BRFM 2984 isolated from oak limbs.</title>
        <authorList>
            <person name="Navarro D."/>
            <person name="Drula E."/>
            <person name="Chaduli D."/>
            <person name="Cazenave R."/>
            <person name="Ahrendt S."/>
            <person name="Wang J."/>
            <person name="Lipzen A."/>
            <person name="Daum C."/>
            <person name="Barry K."/>
            <person name="Grigoriev I.V."/>
            <person name="Favel A."/>
            <person name="Rosso M.N."/>
            <person name="Martin F."/>
        </authorList>
    </citation>
    <scope>NUCLEOTIDE SEQUENCE [LARGE SCALE GENOMIC DNA]</scope>
    <source>
        <strain evidence="2 3">CIRM-BRFM 2984</strain>
    </source>
</reference>
<name>A0AAV9ZBF0_9AGAR</name>
<evidence type="ECO:0000256" key="1">
    <source>
        <dbReference type="SAM" id="MobiDB-lite"/>
    </source>
</evidence>
<dbReference type="Proteomes" id="UP001362999">
    <property type="component" value="Unassembled WGS sequence"/>
</dbReference>
<feature type="compositionally biased region" description="Basic and acidic residues" evidence="1">
    <location>
        <begin position="530"/>
        <end position="541"/>
    </location>
</feature>
<feature type="compositionally biased region" description="Basic and acidic residues" evidence="1">
    <location>
        <begin position="328"/>
        <end position="348"/>
    </location>
</feature>
<keyword evidence="3" id="KW-1185">Reference proteome</keyword>
<accession>A0AAV9ZBF0</accession>
<evidence type="ECO:0000313" key="2">
    <source>
        <dbReference type="EMBL" id="KAK6977496.1"/>
    </source>
</evidence>
<feature type="region of interest" description="Disordered" evidence="1">
    <location>
        <begin position="295"/>
        <end position="430"/>
    </location>
</feature>
<feature type="compositionally biased region" description="Low complexity" evidence="1">
    <location>
        <begin position="417"/>
        <end position="430"/>
    </location>
</feature>
<feature type="region of interest" description="Disordered" evidence="1">
    <location>
        <begin position="108"/>
        <end position="250"/>
    </location>
</feature>
<feature type="region of interest" description="Disordered" evidence="1">
    <location>
        <begin position="482"/>
        <end position="506"/>
    </location>
</feature>
<dbReference type="EMBL" id="JAWWNJ010000167">
    <property type="protein sequence ID" value="KAK6977496.1"/>
    <property type="molecule type" value="Genomic_DNA"/>
</dbReference>
<sequence>MALQQSTPSQNASKARASPMLQLPPNILVRVRLERRTHSSSADQNEEAWPYSQQGRYTARMYTLPAVLSSERRRLEDQDPDLEGLGASGWYQRWPWRRVACKPYRCPAATDSPKPNPNPTTNPDPILRTRTTENNASTHPHTLASIPDLFSSRPRPASSESTTQSKYRLITNGRPSPPLDAHINPLIRTSKKESMSRRRTVDTTGGQPHSRAEARREAGSGTRDGGKRERDGGERREKGKRGVGGEKMRNVERIQTQARALSSLAACAARSVFIVAVRRCLVHRSRRVAAVDVNARGRRRERSDRGSEQRVVGGAGLRGDWRGGVSQSREDSSRVGEGKEPRRQERRPTPPQNTFTPSAEQPEDPGRHRCPHVFRQSHPQLHPNPNPDTYPDAYSIIPISHNEKQEQSGHTPPRPSPSSSRRTNTSTSEPRCQLYSYTIFPFATDACKKKRPFDGQAQADSHFETPFPARRQLLPAGVECDAPQRLFPSSRPSTYVRGESPGHRMTTRGTECIRAESLNPLSSSAFPHSLIERGTKDDDPCHFPPPPQHESSTGDTSPRPREYASQSSQMKIQDKHRGTGRYRRTLTPSMPASRIASPNPNPNPDTQRDAYTVVPTSSDDGKHNSKPAHFIHAPYSFSPSTETTPCSSPTTGHGAARNTPDERHGKQETRTFVPANPIPLLRHVSWLAVEASCAEKGVGER</sequence>
<feature type="region of interest" description="Disordered" evidence="1">
    <location>
        <begin position="530"/>
        <end position="669"/>
    </location>
</feature>
<organism evidence="2 3">
    <name type="scientific">Favolaschia claudopus</name>
    <dbReference type="NCBI Taxonomy" id="2862362"/>
    <lineage>
        <taxon>Eukaryota</taxon>
        <taxon>Fungi</taxon>
        <taxon>Dikarya</taxon>
        <taxon>Basidiomycota</taxon>
        <taxon>Agaricomycotina</taxon>
        <taxon>Agaricomycetes</taxon>
        <taxon>Agaricomycetidae</taxon>
        <taxon>Agaricales</taxon>
        <taxon>Marasmiineae</taxon>
        <taxon>Mycenaceae</taxon>
        <taxon>Favolaschia</taxon>
    </lineage>
</organism>
<feature type="compositionally biased region" description="Polar residues" evidence="1">
    <location>
        <begin position="1"/>
        <end position="13"/>
    </location>
</feature>
<proteinExistence type="predicted"/>
<evidence type="ECO:0000313" key="3">
    <source>
        <dbReference type="Proteomes" id="UP001362999"/>
    </source>
</evidence>
<feature type="compositionally biased region" description="Low complexity" evidence="1">
    <location>
        <begin position="636"/>
        <end position="651"/>
    </location>
</feature>
<feature type="region of interest" description="Disordered" evidence="1">
    <location>
        <begin position="1"/>
        <end position="25"/>
    </location>
</feature>
<dbReference type="AlphaFoldDB" id="A0AAV9ZBF0"/>
<feature type="compositionally biased region" description="Basic and acidic residues" evidence="1">
    <location>
        <begin position="210"/>
        <end position="237"/>
    </location>
</feature>
<comment type="caution">
    <text evidence="2">The sequence shown here is derived from an EMBL/GenBank/DDBJ whole genome shotgun (WGS) entry which is preliminary data.</text>
</comment>